<dbReference type="RefSeq" id="WP_019131444.1">
    <property type="nucleotide sequence ID" value="NZ_AP019735.1"/>
</dbReference>
<accession>A0A4Y1XRG5</accession>
<dbReference type="Pfam" id="PF01965">
    <property type="entry name" value="DJ-1_PfpI"/>
    <property type="match status" value="1"/>
</dbReference>
<keyword evidence="1" id="KW-0378">Hydrolase</keyword>
<dbReference type="GO" id="GO:0006508">
    <property type="term" value="P:proteolysis"/>
    <property type="evidence" value="ECO:0007669"/>
    <property type="project" value="UniProtKB-KW"/>
</dbReference>
<evidence type="ECO:0000313" key="2">
    <source>
        <dbReference type="Proteomes" id="UP000318946"/>
    </source>
</evidence>
<dbReference type="AlphaFoldDB" id="A0A3D3YKC9"/>
<evidence type="ECO:0000313" key="1">
    <source>
        <dbReference type="EMBL" id="BBL03362.1"/>
    </source>
</evidence>
<dbReference type="InterPro" id="IPR050325">
    <property type="entry name" value="Prot/Nucl_acid_deglycase"/>
</dbReference>
<accession>A0A3D3YKC9</accession>
<dbReference type="OrthoDB" id="996290at2"/>
<dbReference type="PANTHER" id="PTHR48094">
    <property type="entry name" value="PROTEIN/NUCLEIC ACID DEGLYCASE DJ-1-RELATED"/>
    <property type="match status" value="1"/>
</dbReference>
<dbReference type="GeneID" id="78341387"/>
<dbReference type="EMBL" id="AP019735">
    <property type="protein sequence ID" value="BBL03362.1"/>
    <property type="molecule type" value="Genomic_DNA"/>
</dbReference>
<dbReference type="InterPro" id="IPR002818">
    <property type="entry name" value="DJ-1/PfpI"/>
</dbReference>
<proteinExistence type="predicted"/>
<dbReference type="GO" id="GO:0008233">
    <property type="term" value="F:peptidase activity"/>
    <property type="evidence" value="ECO:0007669"/>
    <property type="project" value="UniProtKB-KW"/>
</dbReference>
<keyword evidence="1" id="KW-0645">Protease</keyword>
<accession>A0A4Y1WQZ4</accession>
<dbReference type="Proteomes" id="UP000318946">
    <property type="component" value="Chromosome"/>
</dbReference>
<dbReference type="STRING" id="1118061.GCA_000311925_02417"/>
<reference evidence="2" key="1">
    <citation type="submission" date="2019-06" db="EMBL/GenBank/DDBJ databases">
        <title>Alistipes onderdonkii subsp. vulgaris subsp. nov., Alistipes dispar sp. nov. and Alistipes communis sp. nov., isolated from human faeces, and creation of Alistipes onderdonkii subsp. onderdonkii subsp. nov.</title>
        <authorList>
            <person name="Sakamoto M."/>
            <person name="Ikeyama N."/>
            <person name="Ogata Y."/>
            <person name="Suda W."/>
            <person name="Iino T."/>
            <person name="Hattori M."/>
            <person name="Ohkuma M."/>
        </authorList>
    </citation>
    <scope>NUCLEOTIDE SEQUENCE [LARGE SCALE GENOMIC DNA]</scope>
    <source>
        <strain evidence="2">5CBH24</strain>
    </source>
</reference>
<organism evidence="1 2">
    <name type="scientific">Alistipes communis</name>
    <dbReference type="NCBI Taxonomy" id="2585118"/>
    <lineage>
        <taxon>Bacteria</taxon>
        <taxon>Pseudomonadati</taxon>
        <taxon>Bacteroidota</taxon>
        <taxon>Bacteroidia</taxon>
        <taxon>Bacteroidales</taxon>
        <taxon>Rikenellaceae</taxon>
        <taxon>Alistipes</taxon>
    </lineage>
</organism>
<gene>
    <name evidence="1" type="ORF">A5CBH24_06750</name>
</gene>
<dbReference type="Gene3D" id="3.40.50.880">
    <property type="match status" value="1"/>
</dbReference>
<dbReference type="SUPFAM" id="SSF52317">
    <property type="entry name" value="Class I glutamine amidotransferase-like"/>
    <property type="match status" value="1"/>
</dbReference>
<protein>
    <submittedName>
        <fullName evidence="1">Protease I</fullName>
    </submittedName>
</protein>
<dbReference type="PANTHER" id="PTHR48094:SF12">
    <property type="entry name" value="PARKINSON DISEASE PROTEIN 7 HOMOLOG"/>
    <property type="match status" value="1"/>
</dbReference>
<keyword evidence="2" id="KW-1185">Reference proteome</keyword>
<dbReference type="KEGG" id="acou:A5CBH24_06750"/>
<dbReference type="InterPro" id="IPR029062">
    <property type="entry name" value="Class_I_gatase-like"/>
</dbReference>
<name>A0A3D3YKC9_9BACT</name>
<sequence length="175" mass="19336">MAKKAAVLVVDPVNGAGLFHYLEAFFENGIPFRTFAVAETPQVTTNSGVALRLDDTVSRLAGREEEYDALVFACGDAMPKFAENADKPFNREMLRIMKRFAEQGKPMIGHCAAALLYDNLGIARGRRVALHPFLKTVVRECIPTDDKAVVDGNFYTAQTENTLSELMPRVLQALK</sequence>
<dbReference type="GO" id="GO:0005737">
    <property type="term" value="C:cytoplasm"/>
    <property type="evidence" value="ECO:0007669"/>
    <property type="project" value="TreeGrafter"/>
</dbReference>